<sequence>MTASNSREKCRTHHRYGRHGGTARVKGRGRHQGVTTERKTDVTMADKSRYNATRFSKENYALYDADGEAIRGGHQEAFAQTREAADHIQVMAKGRNKGRAYIYDTEISPGNGRLSDQSAHRITAEYIEVLRSQGHQVEGVQYVIHQNTQHTHVHLMFATQKTIQKSDDRSAKYKLREVADRLRDIDKSLDTIREVVEVQQDHLKSRGG</sequence>
<reference evidence="3 4" key="1">
    <citation type="submission" date="2019-07" db="EMBL/GenBank/DDBJ databases">
        <title>Deinococcus detaillus sp. nov., isolated from humus soil in Antarctica.</title>
        <authorList>
            <person name="Zhang K."/>
        </authorList>
    </citation>
    <scope>NUCLEOTIDE SEQUENCE [LARGE SCALE GENOMIC DNA]</scope>
    <source>
        <strain evidence="3 4">H1</strain>
    </source>
</reference>
<proteinExistence type="predicted"/>
<evidence type="ECO:0000259" key="2">
    <source>
        <dbReference type="Pfam" id="PF03432"/>
    </source>
</evidence>
<evidence type="ECO:0000313" key="4">
    <source>
        <dbReference type="Proteomes" id="UP000316092"/>
    </source>
</evidence>
<dbReference type="Proteomes" id="UP000316092">
    <property type="component" value="Unassembled WGS sequence"/>
</dbReference>
<dbReference type="AlphaFoldDB" id="A0A553UHC3"/>
<evidence type="ECO:0000313" key="3">
    <source>
        <dbReference type="EMBL" id="TSA79536.1"/>
    </source>
</evidence>
<name>A0A553UHC3_9DEIO</name>
<protein>
    <recommendedName>
        <fullName evidence="2">MobA/VirD2-like nuclease domain-containing protein</fullName>
    </recommendedName>
</protein>
<feature type="region of interest" description="Disordered" evidence="1">
    <location>
        <begin position="1"/>
        <end position="41"/>
    </location>
</feature>
<dbReference type="RefSeq" id="WP_143722132.1">
    <property type="nucleotide sequence ID" value="NZ_VKDB01000040.1"/>
</dbReference>
<comment type="caution">
    <text evidence="3">The sequence shown here is derived from an EMBL/GenBank/DDBJ whole genome shotgun (WGS) entry which is preliminary data.</text>
</comment>
<keyword evidence="4" id="KW-1185">Reference proteome</keyword>
<dbReference type="InterPro" id="IPR005094">
    <property type="entry name" value="Endonuclease_MobA/VirD2"/>
</dbReference>
<gene>
    <name evidence="3" type="ORF">FNU79_17755</name>
</gene>
<accession>A0A553UHC3</accession>
<dbReference type="EMBL" id="VKDB01000040">
    <property type="protein sequence ID" value="TSA79536.1"/>
    <property type="molecule type" value="Genomic_DNA"/>
</dbReference>
<feature type="domain" description="MobA/VirD2-like nuclease" evidence="2">
    <location>
        <begin position="79"/>
        <end position="182"/>
    </location>
</feature>
<evidence type="ECO:0000256" key="1">
    <source>
        <dbReference type="SAM" id="MobiDB-lite"/>
    </source>
</evidence>
<organism evidence="3 4">
    <name type="scientific">Deinococcus detaillensis</name>
    <dbReference type="NCBI Taxonomy" id="2592048"/>
    <lineage>
        <taxon>Bacteria</taxon>
        <taxon>Thermotogati</taxon>
        <taxon>Deinococcota</taxon>
        <taxon>Deinococci</taxon>
        <taxon>Deinococcales</taxon>
        <taxon>Deinococcaceae</taxon>
        <taxon>Deinococcus</taxon>
    </lineage>
</organism>
<dbReference type="Pfam" id="PF03432">
    <property type="entry name" value="Relaxase"/>
    <property type="match status" value="1"/>
</dbReference>